<gene>
    <name evidence="3" type="ORF">ACFFNY_05835</name>
</gene>
<dbReference type="EMBL" id="JBHMAG010000004">
    <property type="protein sequence ID" value="MFB9751088.1"/>
    <property type="molecule type" value="Genomic_DNA"/>
</dbReference>
<comment type="caution">
    <text evidence="3">The sequence shown here is derived from an EMBL/GenBank/DDBJ whole genome shotgun (WGS) entry which is preliminary data.</text>
</comment>
<feature type="transmembrane region" description="Helical" evidence="1">
    <location>
        <begin position="145"/>
        <end position="164"/>
    </location>
</feature>
<protein>
    <submittedName>
        <fullName evidence="3">DUF4129 domain-containing protein</fullName>
    </submittedName>
</protein>
<feature type="transmembrane region" description="Helical" evidence="1">
    <location>
        <begin position="12"/>
        <end position="34"/>
    </location>
</feature>
<reference evidence="3 4" key="1">
    <citation type="submission" date="2024-09" db="EMBL/GenBank/DDBJ databases">
        <authorList>
            <person name="Sun Q."/>
            <person name="Mori K."/>
        </authorList>
    </citation>
    <scope>NUCLEOTIDE SEQUENCE [LARGE SCALE GENOMIC DNA]</scope>
    <source>
        <strain evidence="3 4">JCM 12520</strain>
    </source>
</reference>
<proteinExistence type="predicted"/>
<feature type="transmembrane region" description="Helical" evidence="1">
    <location>
        <begin position="122"/>
        <end position="138"/>
    </location>
</feature>
<keyword evidence="1" id="KW-0812">Transmembrane</keyword>
<sequence length="446" mass="49948">MSGNRLKRLMLAWCQGLGELLLYYPFVVVLYALVPHMAPVFSIWLAIVSVFYLAGFAFHDTFPATRKWLSLLTAIALPGLIAWYASWPAIPIFLLNGALWILSWIRGSQNRLWGWSSSFPSGLLWIGMLGYFIASLLVPRFETTAPYSVSVTVLGIVALGAALYRTNSLSLSGQSSGSPQDGKRRVSAETRWRNRTLVLSVFAAIVLIASIGAIASAVKRAALYVFFGVIGLIRKLLSLFASDEGGQPPPAEPPPDMSGLLPPGQPSALALLLEKVLYVVVALLLAAGACWLLYIASKYVRRWLRRLLGWYGERLDNSNEAGYVDEKQSLLDGREWVRAKSKQWTSRLADTFRRLPGWEELPDNRERVRYAYRLLLLRRIAAGYKHDESRTPRETRQELTRRAPLGSDESEVIPLYEEVRYGGKDITDEQAAALRSMLRPDGKNRM</sequence>
<accession>A0ABV5VSI7</accession>
<evidence type="ECO:0000259" key="2">
    <source>
        <dbReference type="Pfam" id="PF13559"/>
    </source>
</evidence>
<evidence type="ECO:0000313" key="4">
    <source>
        <dbReference type="Proteomes" id="UP001589619"/>
    </source>
</evidence>
<feature type="transmembrane region" description="Helical" evidence="1">
    <location>
        <begin position="197"/>
        <end position="215"/>
    </location>
</feature>
<dbReference type="InterPro" id="IPR025403">
    <property type="entry name" value="TgpA-like_C"/>
</dbReference>
<feature type="domain" description="Protein-glutamine gamma-glutamyltransferase-like C-terminal" evidence="2">
    <location>
        <begin position="371"/>
        <end position="439"/>
    </location>
</feature>
<evidence type="ECO:0000256" key="1">
    <source>
        <dbReference type="SAM" id="Phobius"/>
    </source>
</evidence>
<name>A0ABV5VSI7_9BACL</name>
<dbReference type="Proteomes" id="UP001589619">
    <property type="component" value="Unassembled WGS sequence"/>
</dbReference>
<feature type="transmembrane region" description="Helical" evidence="1">
    <location>
        <begin position="71"/>
        <end position="102"/>
    </location>
</feature>
<organism evidence="3 4">
    <name type="scientific">Paenibacillus hodogayensis</name>
    <dbReference type="NCBI Taxonomy" id="279208"/>
    <lineage>
        <taxon>Bacteria</taxon>
        <taxon>Bacillati</taxon>
        <taxon>Bacillota</taxon>
        <taxon>Bacilli</taxon>
        <taxon>Bacillales</taxon>
        <taxon>Paenibacillaceae</taxon>
        <taxon>Paenibacillus</taxon>
    </lineage>
</organism>
<keyword evidence="1" id="KW-1133">Transmembrane helix</keyword>
<feature type="transmembrane region" description="Helical" evidence="1">
    <location>
        <begin position="276"/>
        <end position="296"/>
    </location>
</feature>
<keyword evidence="1" id="KW-0472">Membrane</keyword>
<dbReference type="Pfam" id="PF13559">
    <property type="entry name" value="DUF4129"/>
    <property type="match status" value="1"/>
</dbReference>
<dbReference type="RefSeq" id="WP_344905855.1">
    <property type="nucleotide sequence ID" value="NZ_BAAAYO010000002.1"/>
</dbReference>
<keyword evidence="4" id="KW-1185">Reference proteome</keyword>
<feature type="transmembrane region" description="Helical" evidence="1">
    <location>
        <begin position="40"/>
        <end position="59"/>
    </location>
</feature>
<evidence type="ECO:0000313" key="3">
    <source>
        <dbReference type="EMBL" id="MFB9751088.1"/>
    </source>
</evidence>